<name>A0A5Q4ZYU0_9GAMM</name>
<gene>
    <name evidence="1" type="ORF">AW0309160_04528</name>
</gene>
<geneLocation type="plasmid" evidence="1">
    <name>pAWOD_2</name>
</geneLocation>
<reference evidence="1" key="1">
    <citation type="submission" date="2019-09" db="EMBL/GenBank/DDBJ databases">
        <authorList>
            <person name="Hjerde E."/>
        </authorList>
    </citation>
    <scope>NUCLEOTIDE SEQUENCE [LARGE SCALE GENOMIC DNA]</scope>
    <source>
        <strain evidence="1">06/09/160</strain>
        <plasmid evidence="1">pAWOD_2</plasmid>
    </source>
</reference>
<accession>A0A5Q4ZYU0</accession>
<dbReference type="EMBL" id="LR721753">
    <property type="protein sequence ID" value="VVV07034.1"/>
    <property type="molecule type" value="Genomic_DNA"/>
</dbReference>
<proteinExistence type="predicted"/>
<dbReference type="AlphaFoldDB" id="A0A5Q4ZYU0"/>
<dbReference type="RefSeq" id="WP_192957916.1">
    <property type="nucleotide sequence ID" value="NZ_LR721753.1"/>
</dbReference>
<organism evidence="1">
    <name type="scientific">Aliivibrio wodanis</name>
    <dbReference type="NCBI Taxonomy" id="80852"/>
    <lineage>
        <taxon>Bacteria</taxon>
        <taxon>Pseudomonadati</taxon>
        <taxon>Pseudomonadota</taxon>
        <taxon>Gammaproteobacteria</taxon>
        <taxon>Vibrionales</taxon>
        <taxon>Vibrionaceae</taxon>
        <taxon>Aliivibrio</taxon>
    </lineage>
</organism>
<evidence type="ECO:0000313" key="1">
    <source>
        <dbReference type="EMBL" id="VVV07034.1"/>
    </source>
</evidence>
<keyword evidence="1" id="KW-0614">Plasmid</keyword>
<protein>
    <submittedName>
        <fullName evidence="1">Uncharacterized protein</fullName>
    </submittedName>
</protein>
<sequence>MIDFDRAVNDIATSLFNSNSVSNNMEFKRVLFDVYITMLKQGFLCSESLTNEKLLSYTPYEYFPCDAHLVGSFYMTPAMLRIITKKYEQNVKLDISNDDKKQICNLSKLLPLTHEQANLYLINNNVISSEIAPEGIQYLINSVSNIHCKPVLMSIYPIDSSVKVERAKRNTKPSVYYFLPDVINKTKFNSHIESIKRQISRQSSYIGFSILTSICDSFPFKFNGKNIITVDFIRSILSARPEFKIIDDISCVTQEPSSSEFSSLLKQYLNNVGKISHNDAYNFFLRYFEYKKFKQGGYNKNADFGKTVKSKKDEKLQFSDIVDNIVPDYLLSVDDIIFVISNIEGIIVTEKNINFDGVDNSIYGVNESAWDAFFLSYCKSEREKNNAKYSISMRSAQEYFLNYISEQFKFYLNNDNGFFSVVDGYCCVNDENVNYFNNRNSVYLKPNIDELNDSLGTKYVLLDEIKQRSLSNHDVYSEVFSEKWGKIESKNKEDPDFLFTNDDYVKDLTMVYVKSFYMHSLSLIEQQVSFSNKRIADCQKRRLFVHSFSKNDSTSKEFISALTKLDEREEYSLNKIAKLNTIRDAVLLSESYVESHKVLTEIDDIKSSRKSLRINPVALKAGFMLHEKIVQEGNRTLLSDIETWVNELIEHSWSGASGDSIIWKYARSNLSRYTSHPYHPFGLSDLD</sequence>